<dbReference type="InterPro" id="IPR017871">
    <property type="entry name" value="ABC_transporter-like_CS"/>
</dbReference>
<dbReference type="PANTHER" id="PTHR43875">
    <property type="entry name" value="MALTODEXTRIN IMPORT ATP-BINDING PROTEIN MSMX"/>
    <property type="match status" value="1"/>
</dbReference>
<dbReference type="SMART" id="SM00382">
    <property type="entry name" value="AAA"/>
    <property type="match status" value="1"/>
</dbReference>
<dbReference type="InterPro" id="IPR003593">
    <property type="entry name" value="AAA+_ATPase"/>
</dbReference>
<organism evidence="5 6">
    <name type="scientific">Paenibacillus roseus</name>
    <dbReference type="NCBI Taxonomy" id="2798579"/>
    <lineage>
        <taxon>Bacteria</taxon>
        <taxon>Bacillati</taxon>
        <taxon>Bacillota</taxon>
        <taxon>Bacilli</taxon>
        <taxon>Bacillales</taxon>
        <taxon>Paenibacillaceae</taxon>
        <taxon>Paenibacillus</taxon>
    </lineage>
</organism>
<dbReference type="Pfam" id="PF00005">
    <property type="entry name" value="ABC_tran"/>
    <property type="match status" value="1"/>
</dbReference>
<dbReference type="GO" id="GO:0055052">
    <property type="term" value="C:ATP-binding cassette (ABC) transporter complex, substrate-binding subunit-containing"/>
    <property type="evidence" value="ECO:0007669"/>
    <property type="project" value="TreeGrafter"/>
</dbReference>
<dbReference type="Gene3D" id="3.40.50.300">
    <property type="entry name" value="P-loop containing nucleotide triphosphate hydrolases"/>
    <property type="match status" value="1"/>
</dbReference>
<name>A0A934MP57_9BACL</name>
<dbReference type="PROSITE" id="PS50893">
    <property type="entry name" value="ABC_TRANSPORTER_2"/>
    <property type="match status" value="1"/>
</dbReference>
<evidence type="ECO:0000313" key="5">
    <source>
        <dbReference type="EMBL" id="MBJ6360084.1"/>
    </source>
</evidence>
<evidence type="ECO:0000256" key="1">
    <source>
        <dbReference type="ARBA" id="ARBA00022448"/>
    </source>
</evidence>
<feature type="domain" description="ABC transporter" evidence="4">
    <location>
        <begin position="2"/>
        <end position="236"/>
    </location>
</feature>
<dbReference type="AlphaFoldDB" id="A0A934MP57"/>
<protein>
    <submittedName>
        <fullName evidence="5">ABC transporter ATP-binding protein</fullName>
    </submittedName>
</protein>
<dbReference type="CDD" id="cd03301">
    <property type="entry name" value="ABC_MalK_N"/>
    <property type="match status" value="1"/>
</dbReference>
<evidence type="ECO:0000256" key="2">
    <source>
        <dbReference type="ARBA" id="ARBA00022741"/>
    </source>
</evidence>
<reference evidence="5" key="1">
    <citation type="submission" date="2020-12" db="EMBL/GenBank/DDBJ databases">
        <authorList>
            <person name="Huq M.A."/>
        </authorList>
    </citation>
    <scope>NUCLEOTIDE SEQUENCE</scope>
    <source>
        <strain evidence="5">MAHUQ-46</strain>
    </source>
</reference>
<dbReference type="Pfam" id="PF17912">
    <property type="entry name" value="OB_MalK"/>
    <property type="match status" value="1"/>
</dbReference>
<evidence type="ECO:0000256" key="3">
    <source>
        <dbReference type="ARBA" id="ARBA00022840"/>
    </source>
</evidence>
<dbReference type="Gene3D" id="2.40.50.100">
    <property type="match status" value="1"/>
</dbReference>
<keyword evidence="3 5" id="KW-0067">ATP-binding</keyword>
<dbReference type="Gene3D" id="2.40.50.140">
    <property type="entry name" value="Nucleic acid-binding proteins"/>
    <property type="match status" value="1"/>
</dbReference>
<dbReference type="FunFam" id="3.40.50.300:FF:000042">
    <property type="entry name" value="Maltose/maltodextrin ABC transporter, ATP-binding protein"/>
    <property type="match status" value="1"/>
</dbReference>
<dbReference type="RefSeq" id="WP_199017606.1">
    <property type="nucleotide sequence ID" value="NZ_JAELUP010000004.1"/>
</dbReference>
<sequence>MITLKNIVKAYDGKQAGNKAVDGLNLEINKGEFVALLGPSGCGKTTTLMMLAGLLKPTAGEIYFGERLVNHVEPKDRNIGMVFQSYALYPHLTVRDNIAFPLRERKIPKQEAYARAKETSKILQIDHLLDRKPSQLSGGQQQRVAMARALSKNPEILLLDEPMSNLDARLKLDVRDEIRKIQLSLGVTTIIVTHDQEEALAISDRVAILNGGKIQQYAAPHELFNYPINLFVASFLGSPPMNLVDGKLEDKSGDQVVVTDGFEYKLPEDKILDRTYMGKTIKFGIRPHDLVVCDKNDNQAIPMKVDLVEHLGSGKLVKVTDTQGKLETMIRLLTDNEKEIQPGDLIYIKVKANKFHLFDMTNNGQSIYYTC</sequence>
<dbReference type="InterPro" id="IPR040582">
    <property type="entry name" value="OB_MalK-like"/>
</dbReference>
<dbReference type="Proteomes" id="UP000640274">
    <property type="component" value="Unassembled WGS sequence"/>
</dbReference>
<evidence type="ECO:0000313" key="6">
    <source>
        <dbReference type="Proteomes" id="UP000640274"/>
    </source>
</evidence>
<dbReference type="PANTHER" id="PTHR43875:SF1">
    <property type="entry name" value="OSMOPROTECTIVE COMPOUNDS UPTAKE ATP-BINDING PROTEIN GGTA"/>
    <property type="match status" value="1"/>
</dbReference>
<proteinExistence type="predicted"/>
<keyword evidence="2" id="KW-0547">Nucleotide-binding</keyword>
<keyword evidence="6" id="KW-1185">Reference proteome</keyword>
<evidence type="ECO:0000259" key="4">
    <source>
        <dbReference type="PROSITE" id="PS50893"/>
    </source>
</evidence>
<comment type="caution">
    <text evidence="5">The sequence shown here is derived from an EMBL/GenBank/DDBJ whole genome shotgun (WGS) entry which is preliminary data.</text>
</comment>
<keyword evidence="1" id="KW-0813">Transport</keyword>
<dbReference type="InterPro" id="IPR047641">
    <property type="entry name" value="ABC_transpr_MalK/UgpC-like"/>
</dbReference>
<gene>
    <name evidence="5" type="ORF">JFN88_01950</name>
</gene>
<dbReference type="InterPro" id="IPR027417">
    <property type="entry name" value="P-loop_NTPase"/>
</dbReference>
<dbReference type="InterPro" id="IPR012340">
    <property type="entry name" value="NA-bd_OB-fold"/>
</dbReference>
<accession>A0A934MP57</accession>
<dbReference type="InterPro" id="IPR008995">
    <property type="entry name" value="Mo/tungstate-bd_C_term_dom"/>
</dbReference>
<dbReference type="SUPFAM" id="SSF50331">
    <property type="entry name" value="MOP-like"/>
    <property type="match status" value="1"/>
</dbReference>
<dbReference type="InterPro" id="IPR003439">
    <property type="entry name" value="ABC_transporter-like_ATP-bd"/>
</dbReference>
<dbReference type="GO" id="GO:0140359">
    <property type="term" value="F:ABC-type transporter activity"/>
    <property type="evidence" value="ECO:0007669"/>
    <property type="project" value="InterPro"/>
</dbReference>
<dbReference type="GO" id="GO:0005524">
    <property type="term" value="F:ATP binding"/>
    <property type="evidence" value="ECO:0007669"/>
    <property type="project" value="UniProtKB-KW"/>
</dbReference>
<dbReference type="GO" id="GO:0016887">
    <property type="term" value="F:ATP hydrolysis activity"/>
    <property type="evidence" value="ECO:0007669"/>
    <property type="project" value="InterPro"/>
</dbReference>
<dbReference type="InterPro" id="IPR015855">
    <property type="entry name" value="ABC_transpr_MalK-like"/>
</dbReference>
<dbReference type="SUPFAM" id="SSF52540">
    <property type="entry name" value="P-loop containing nucleoside triphosphate hydrolases"/>
    <property type="match status" value="1"/>
</dbReference>
<dbReference type="GO" id="GO:0008643">
    <property type="term" value="P:carbohydrate transport"/>
    <property type="evidence" value="ECO:0007669"/>
    <property type="project" value="InterPro"/>
</dbReference>
<dbReference type="PROSITE" id="PS00211">
    <property type="entry name" value="ABC_TRANSPORTER_1"/>
    <property type="match status" value="1"/>
</dbReference>
<dbReference type="EMBL" id="JAELUP010000004">
    <property type="protein sequence ID" value="MBJ6360084.1"/>
    <property type="molecule type" value="Genomic_DNA"/>
</dbReference>